<accession>A0A1Y3EI25</accession>
<evidence type="ECO:0000313" key="3">
    <source>
        <dbReference type="EMBL" id="OUC44783.1"/>
    </source>
</evidence>
<protein>
    <submittedName>
        <fullName evidence="3">Uncharacterized protein</fullName>
    </submittedName>
</protein>
<feature type="transmembrane region" description="Helical" evidence="2">
    <location>
        <begin position="26"/>
        <end position="50"/>
    </location>
</feature>
<evidence type="ECO:0000256" key="2">
    <source>
        <dbReference type="SAM" id="Phobius"/>
    </source>
</evidence>
<feature type="compositionally biased region" description="Basic and acidic residues" evidence="1">
    <location>
        <begin position="351"/>
        <end position="366"/>
    </location>
</feature>
<feature type="region of interest" description="Disordered" evidence="1">
    <location>
        <begin position="351"/>
        <end position="401"/>
    </location>
</feature>
<reference evidence="3 4" key="1">
    <citation type="submission" date="2015-04" db="EMBL/GenBank/DDBJ databases">
        <title>Draft genome of the roundworm Trichinella nativa.</title>
        <authorList>
            <person name="Mitreva M."/>
        </authorList>
    </citation>
    <scope>NUCLEOTIDE SEQUENCE [LARGE SCALE GENOMIC DNA]</scope>
    <source>
        <strain evidence="3 4">ISS45</strain>
    </source>
</reference>
<keyword evidence="2" id="KW-1133">Transmembrane helix</keyword>
<feature type="compositionally biased region" description="Low complexity" evidence="1">
    <location>
        <begin position="389"/>
        <end position="401"/>
    </location>
</feature>
<feature type="compositionally biased region" description="Polar residues" evidence="1">
    <location>
        <begin position="240"/>
        <end position="255"/>
    </location>
</feature>
<feature type="compositionally biased region" description="Basic and acidic residues" evidence="1">
    <location>
        <begin position="256"/>
        <end position="276"/>
    </location>
</feature>
<dbReference type="EMBL" id="LVZM01011785">
    <property type="protein sequence ID" value="OUC44783.1"/>
    <property type="molecule type" value="Genomic_DNA"/>
</dbReference>
<feature type="region of interest" description="Disordered" evidence="1">
    <location>
        <begin position="302"/>
        <end position="330"/>
    </location>
</feature>
<feature type="region of interest" description="Disordered" evidence="1">
    <location>
        <begin position="220"/>
        <end position="290"/>
    </location>
</feature>
<feature type="compositionally biased region" description="Polar residues" evidence="1">
    <location>
        <begin position="319"/>
        <end position="330"/>
    </location>
</feature>
<comment type="caution">
    <text evidence="3">The sequence shown here is derived from an EMBL/GenBank/DDBJ whole genome shotgun (WGS) entry which is preliminary data.</text>
</comment>
<gene>
    <name evidence="3" type="ORF">D917_00195</name>
</gene>
<keyword evidence="2" id="KW-0472">Membrane</keyword>
<evidence type="ECO:0000313" key="4">
    <source>
        <dbReference type="Proteomes" id="UP000243006"/>
    </source>
</evidence>
<organism evidence="3 4">
    <name type="scientific">Trichinella nativa</name>
    <dbReference type="NCBI Taxonomy" id="6335"/>
    <lineage>
        <taxon>Eukaryota</taxon>
        <taxon>Metazoa</taxon>
        <taxon>Ecdysozoa</taxon>
        <taxon>Nematoda</taxon>
        <taxon>Enoplea</taxon>
        <taxon>Dorylaimia</taxon>
        <taxon>Trichinellida</taxon>
        <taxon>Trichinellidae</taxon>
        <taxon>Trichinella</taxon>
    </lineage>
</organism>
<feature type="compositionally biased region" description="Polar residues" evidence="1">
    <location>
        <begin position="277"/>
        <end position="287"/>
    </location>
</feature>
<proteinExistence type="predicted"/>
<evidence type="ECO:0000256" key="1">
    <source>
        <dbReference type="SAM" id="MobiDB-lite"/>
    </source>
</evidence>
<dbReference type="Proteomes" id="UP000243006">
    <property type="component" value="Unassembled WGS sequence"/>
</dbReference>
<feature type="compositionally biased region" description="Low complexity" evidence="1">
    <location>
        <begin position="302"/>
        <end position="318"/>
    </location>
</feature>
<sequence length="401" mass="44273">MLQVESLQIAAHYTVQRAQKPNRKSLIFVLLQIYEVWYFYAFLCILLGYFKDEVDCAQKINNTAMLKLFNAEGATIGSKEKHVNSFDKNERDVQNINEESLITNPPCDDKSCSDLPSIFIDAKCCRDENGRNLGQCCKKLSLLTKYVYLLVRTFQESLIYSKNSKIDSALLDFVQQSNSPTSPYLSRFSKTAESELMEHFESARNLSTILSPDAGIKPTLGAESCSSTTAEETQEPSVIENETNIKSEANQSEWNEASKNETELPLEKPVPIHDSTHNTYNPNNSQYLKPKSSKKIDFLASSSLSNDGSSKSGSVNSNIEESLNSQNPSLSANITNSNACDLSAEFTAASSKRDSTLASHITEDKSGVASDFCDNTSETKDPQKEVAATSNLSKSSTSNLT</sequence>
<keyword evidence="2" id="KW-0812">Transmembrane</keyword>
<dbReference type="AlphaFoldDB" id="A0A1Y3EI25"/>
<name>A0A1Y3EI25_9BILA</name>